<accession>A0A656IK45</accession>
<proteinExistence type="predicted"/>
<dbReference type="EMBL" id="ATFT01000015">
    <property type="protein sequence ID" value="EPI74981.1"/>
    <property type="molecule type" value="Genomic_DNA"/>
</dbReference>
<sequence>MKKRDSTGADIFMSQNNYLIDKRVILDCERMTLSCAGESITISESERSLLIAFHEGLFKKDDLINYVWGRKGVVVSDASYYKLINQLRGSFDKIGLKGASVVTRPRVGVLLSVSIEPLSDEAQNTPLPAVAETEVSTVEVRHDDTIITPIPGAVNKKDWLYFCLAALLMFFMMYKVKGENIDYFTLQGSYDGYTFYSVGHDKTHLTDIVEAYSEMSNEIHKQNGKIIYYIRVPNTNIFVQCLNQLDIAEPKCISIKERY</sequence>
<dbReference type="GO" id="GO:0006355">
    <property type="term" value="P:regulation of DNA-templated transcription"/>
    <property type="evidence" value="ECO:0007669"/>
    <property type="project" value="InterPro"/>
</dbReference>
<reference evidence="1 2" key="1">
    <citation type="submission" date="2013-04" db="EMBL/GenBank/DDBJ databases">
        <authorList>
            <person name="McClelland M."/>
            <person name="Porwollik S."/>
            <person name="Desai P."/>
            <person name="Cheng P."/>
            <person name="Wollam A."/>
            <person name="Pepin K."/>
            <person name="Palsikar V.B."/>
            <person name="Fulton L."/>
            <person name="Fulton R."/>
            <person name="Delehaunty K."/>
            <person name="Fronick C."/>
            <person name="Godfrey J."/>
            <person name="Waligorski J."/>
            <person name="Appelbaum E."/>
            <person name="Tomlinson C."/>
            <person name="Warren W."/>
            <person name="Sodergren E."/>
            <person name="Weinstock G."/>
            <person name="Wilson R.K."/>
        </authorList>
    </citation>
    <scope>NUCLEOTIDE SEQUENCE [LARGE SCALE GENOMIC DNA]</scope>
    <source>
        <strain evidence="1 2">2009K0958</strain>
    </source>
</reference>
<dbReference type="Proteomes" id="UP000014535">
    <property type="component" value="Unassembled WGS sequence"/>
</dbReference>
<dbReference type="InterPro" id="IPR036388">
    <property type="entry name" value="WH-like_DNA-bd_sf"/>
</dbReference>
<dbReference type="InterPro" id="IPR016032">
    <property type="entry name" value="Sig_transdc_resp-reg_C-effctor"/>
</dbReference>
<organism evidence="1 2">
    <name type="scientific">Salmonella enteritidis (strain 2009K0958)</name>
    <dbReference type="NCBI Taxonomy" id="1192586"/>
    <lineage>
        <taxon>Bacteria</taxon>
        <taxon>Pseudomonadati</taxon>
        <taxon>Pseudomonadota</taxon>
        <taxon>Gammaproteobacteria</taxon>
        <taxon>Enterobacterales</taxon>
        <taxon>Enterobacteriaceae</taxon>
        <taxon>Salmonella</taxon>
    </lineage>
</organism>
<evidence type="ECO:0000313" key="2">
    <source>
        <dbReference type="Proteomes" id="UP000014535"/>
    </source>
</evidence>
<comment type="caution">
    <text evidence="1">The sequence shown here is derived from an EMBL/GenBank/DDBJ whole genome shotgun (WGS) entry which is preliminary data.</text>
</comment>
<dbReference type="SUPFAM" id="SSF46894">
    <property type="entry name" value="C-terminal effector domain of the bipartite response regulators"/>
    <property type="match status" value="1"/>
</dbReference>
<dbReference type="GO" id="GO:0003677">
    <property type="term" value="F:DNA binding"/>
    <property type="evidence" value="ECO:0007669"/>
    <property type="project" value="InterPro"/>
</dbReference>
<dbReference type="AlphaFoldDB" id="A0A656IK45"/>
<name>A0A656IK45_SALE2</name>
<protein>
    <submittedName>
        <fullName evidence="1">Transcriptional regulatory protein</fullName>
    </submittedName>
</protein>
<gene>
    <name evidence="1" type="ORF">A673_00836</name>
</gene>
<evidence type="ECO:0000313" key="1">
    <source>
        <dbReference type="EMBL" id="EPI74981.1"/>
    </source>
</evidence>
<dbReference type="Gene3D" id="1.10.10.10">
    <property type="entry name" value="Winged helix-like DNA-binding domain superfamily/Winged helix DNA-binding domain"/>
    <property type="match status" value="1"/>
</dbReference>